<proteinExistence type="predicted"/>
<comment type="caution">
    <text evidence="1">The sequence shown here is derived from an EMBL/GenBank/DDBJ whole genome shotgun (WGS) entry which is preliminary data.</text>
</comment>
<dbReference type="OrthoDB" id="9865308at2"/>
<dbReference type="EMBL" id="VYWW01000053">
    <property type="protein sequence ID" value="KAA9320229.1"/>
    <property type="molecule type" value="Genomic_DNA"/>
</dbReference>
<evidence type="ECO:0000313" key="2">
    <source>
        <dbReference type="Proteomes" id="UP000327236"/>
    </source>
</evidence>
<accession>A0A2I1XPH3</accession>
<dbReference type="Proteomes" id="UP000327236">
    <property type="component" value="Unassembled WGS sequence"/>
</dbReference>
<dbReference type="AlphaFoldDB" id="A0A2I1XPH3"/>
<dbReference type="RefSeq" id="WP_021351182.1">
    <property type="nucleotide sequence ID" value="NZ_CATOUX010000011.1"/>
</dbReference>
<protein>
    <submittedName>
        <fullName evidence="1">Uncharacterized protein</fullName>
    </submittedName>
</protein>
<sequence>MNKKTDFLNAYTSVSDELAYLLTEIELSSKRKVILNQLSISELQQLATLTEEIAKSYGFKIEHQISFFNNASVLSTVKTIAYNNFFDLSVVLTRKTSHDPRMICLQNEIWVWSIDSLNLKEYK</sequence>
<gene>
    <name evidence="1" type="ORF">F6H94_08290</name>
</gene>
<evidence type="ECO:0000313" key="1">
    <source>
        <dbReference type="EMBL" id="KAA9320229.1"/>
    </source>
</evidence>
<name>A0A2I1XPH3_LACJE</name>
<organism evidence="1 2">
    <name type="scientific">Lactobacillus jensenii</name>
    <dbReference type="NCBI Taxonomy" id="109790"/>
    <lineage>
        <taxon>Bacteria</taxon>
        <taxon>Bacillati</taxon>
        <taxon>Bacillota</taxon>
        <taxon>Bacilli</taxon>
        <taxon>Lactobacillales</taxon>
        <taxon>Lactobacillaceae</taxon>
        <taxon>Lactobacillus</taxon>
    </lineage>
</organism>
<reference evidence="1 2" key="1">
    <citation type="submission" date="2019-09" db="EMBL/GenBank/DDBJ databases">
        <title>Draft genome sequence assemblies of isolates from the urinary tract.</title>
        <authorList>
            <person name="Mores C.R."/>
            <person name="Putonti C."/>
            <person name="Wolfe A.J."/>
        </authorList>
    </citation>
    <scope>NUCLEOTIDE SEQUENCE [LARGE SCALE GENOMIC DNA]</scope>
    <source>
        <strain evidence="1 2">UMB246</strain>
    </source>
</reference>